<dbReference type="EMBL" id="AP027151">
    <property type="protein sequence ID" value="BDV41626.1"/>
    <property type="molecule type" value="Genomic_DNA"/>
</dbReference>
<sequence length="73" mass="7791">MGFIVVFFAAIWPLLAVLAFGVKRKRYGSGTSADQPSNTGKSPSVPSPPNWYVLKPFSTKDVVAKGVALPILV</sequence>
<evidence type="ECO:0000256" key="1">
    <source>
        <dbReference type="SAM" id="MobiDB-lite"/>
    </source>
</evidence>
<organism evidence="2 3">
    <name type="scientific">Geotalea uraniireducens</name>
    <dbReference type="NCBI Taxonomy" id="351604"/>
    <lineage>
        <taxon>Bacteria</taxon>
        <taxon>Pseudomonadati</taxon>
        <taxon>Thermodesulfobacteriota</taxon>
        <taxon>Desulfuromonadia</taxon>
        <taxon>Geobacterales</taxon>
        <taxon>Geobacteraceae</taxon>
        <taxon>Geotalea</taxon>
    </lineage>
</organism>
<protein>
    <submittedName>
        <fullName evidence="2">Uncharacterized protein</fullName>
    </submittedName>
</protein>
<evidence type="ECO:0000313" key="2">
    <source>
        <dbReference type="EMBL" id="BDV41626.1"/>
    </source>
</evidence>
<gene>
    <name evidence="2" type="ORF">GURASL_05490</name>
</gene>
<feature type="compositionally biased region" description="Polar residues" evidence="1">
    <location>
        <begin position="29"/>
        <end position="44"/>
    </location>
</feature>
<proteinExistence type="predicted"/>
<evidence type="ECO:0000313" key="3">
    <source>
        <dbReference type="Proteomes" id="UP001317705"/>
    </source>
</evidence>
<keyword evidence="3" id="KW-1185">Reference proteome</keyword>
<accession>A0ABM8EGT5</accession>
<name>A0ABM8EGT5_9BACT</name>
<reference evidence="2 3" key="1">
    <citation type="submission" date="2022-12" db="EMBL/GenBank/DDBJ databases">
        <title>Polyphasic characterization of Geotalea uranireducens NIT-SL11 newly isolated from a complex of sewage sludge and microbially reduced graphene oxide.</title>
        <authorList>
            <person name="Xie L."/>
            <person name="Yoshida N."/>
            <person name="Meng L."/>
        </authorList>
    </citation>
    <scope>NUCLEOTIDE SEQUENCE [LARGE SCALE GENOMIC DNA]</scope>
    <source>
        <strain evidence="2 3">NIT-SL11</strain>
    </source>
</reference>
<feature type="region of interest" description="Disordered" evidence="1">
    <location>
        <begin position="28"/>
        <end position="49"/>
    </location>
</feature>
<dbReference type="Proteomes" id="UP001317705">
    <property type="component" value="Chromosome"/>
</dbReference>